<dbReference type="Proteomes" id="UP000277204">
    <property type="component" value="Unassembled WGS sequence"/>
</dbReference>
<organism evidence="2 3">
    <name type="scientific">Schistosoma margrebowiei</name>
    <dbReference type="NCBI Taxonomy" id="48269"/>
    <lineage>
        <taxon>Eukaryota</taxon>
        <taxon>Metazoa</taxon>
        <taxon>Spiralia</taxon>
        <taxon>Lophotrochozoa</taxon>
        <taxon>Platyhelminthes</taxon>
        <taxon>Trematoda</taxon>
        <taxon>Digenea</taxon>
        <taxon>Strigeidida</taxon>
        <taxon>Schistosomatoidea</taxon>
        <taxon>Schistosomatidae</taxon>
        <taxon>Schistosoma</taxon>
    </lineage>
</organism>
<gene>
    <name evidence="2" type="ORF">SMRZ_LOCUS24488</name>
</gene>
<feature type="compositionally biased region" description="Polar residues" evidence="1">
    <location>
        <begin position="106"/>
        <end position="126"/>
    </location>
</feature>
<evidence type="ECO:0000256" key="1">
    <source>
        <dbReference type="SAM" id="MobiDB-lite"/>
    </source>
</evidence>
<feature type="compositionally biased region" description="Low complexity" evidence="1">
    <location>
        <begin position="37"/>
        <end position="54"/>
    </location>
</feature>
<feature type="region of interest" description="Disordered" evidence="1">
    <location>
        <begin position="106"/>
        <end position="127"/>
    </location>
</feature>
<feature type="compositionally biased region" description="Polar residues" evidence="1">
    <location>
        <begin position="355"/>
        <end position="367"/>
    </location>
</feature>
<protein>
    <submittedName>
        <fullName evidence="2">Uncharacterized protein</fullName>
    </submittedName>
</protein>
<accession>A0A183N863</accession>
<name>A0A183N863_9TREM</name>
<feature type="compositionally biased region" description="Polar residues" evidence="1">
    <location>
        <begin position="383"/>
        <end position="396"/>
    </location>
</feature>
<feature type="region of interest" description="Disordered" evidence="1">
    <location>
        <begin position="353"/>
        <end position="408"/>
    </location>
</feature>
<feature type="region of interest" description="Disordered" evidence="1">
    <location>
        <begin position="35"/>
        <end position="55"/>
    </location>
</feature>
<proteinExistence type="predicted"/>
<evidence type="ECO:0000313" key="2">
    <source>
        <dbReference type="EMBL" id="VDP51501.1"/>
    </source>
</evidence>
<keyword evidence="3" id="KW-1185">Reference proteome</keyword>
<sequence length="408" mass="45994">MLFDVRLINVAMFWIERDRDVSEHVLNNRRFWEDSNLKTNNNDDSDNSNKGNNNYEKKLFNSSSCSLVNNNENGVFVNQPKHVCNSPRTATVKSKSAMRIMNTFPQNNKTCHPLTSNGDSTPSKSILSDEVGSRDICIKRSAETKHSHDNLERDRLNYEPMYNCKPNLCHVSLEHQNEAINSLLKVNNVENNNNNNDNNGNNNNSINNNNNGNDNNLNQFIVFRSEESNFHRHKEFIIRVSDLDTMSSGKVVPSHSDVSSLPSQPIGLAVHNKESNILGIDYQTETQQSTTEPTDLSLAMLCHRISRLQTEAEAVAKAISVNNHNNSACIRNEQSTNDLPIIDQQFASPVDEAQSLRTDSNSRTMNEIQIRHSPGKSDESLGRSVSKNEQPSQLDNVDNHNIYDQGDT</sequence>
<dbReference type="EMBL" id="UZAI01020439">
    <property type="protein sequence ID" value="VDP51501.1"/>
    <property type="molecule type" value="Genomic_DNA"/>
</dbReference>
<evidence type="ECO:0000313" key="3">
    <source>
        <dbReference type="Proteomes" id="UP000277204"/>
    </source>
</evidence>
<dbReference type="AlphaFoldDB" id="A0A183N863"/>
<feature type="region of interest" description="Disordered" evidence="1">
    <location>
        <begin position="188"/>
        <end position="213"/>
    </location>
</feature>
<reference evidence="2 3" key="1">
    <citation type="submission" date="2018-11" db="EMBL/GenBank/DDBJ databases">
        <authorList>
            <consortium name="Pathogen Informatics"/>
        </authorList>
    </citation>
    <scope>NUCLEOTIDE SEQUENCE [LARGE SCALE GENOMIC DNA]</scope>
    <source>
        <strain evidence="2 3">Zambia</strain>
    </source>
</reference>